<dbReference type="Pfam" id="PF00905">
    <property type="entry name" value="Transpeptidase"/>
    <property type="match status" value="1"/>
</dbReference>
<comment type="pathway">
    <text evidence="2">Cell wall biogenesis; peptidoglycan biosynthesis.</text>
</comment>
<sequence length="731" mass="78924">MKSNFQFAILLLTLALVSITWPAPALAQARPNFKEVKAAWRSSDVLVLDRSGAPLQRVRVDMLARRLDWVTLPEISPAMRHALLVSEDKRFYQHSGVDWSGVAAAAWGNVWNTKTRGASTLTMQLAGLLDDDLKAGNSGRSVWQKVGQGWSASWLETHWSKAEILEAYLNLVSFRGELIGLNALSATLFGKMPSGLNNSEAAIAAALIRGPNAAPAKVATRACKILQDLQNQSKAANCDAIKIDTELALSRSKSANPLAENDAPHFARQLITQQKIAAGTQVNSTISRPLQRYANAVLKRHLGALAQRNVQDGAAIVLDNASGDILAWVGSAGAGLSSAADVDGVTALRQAGSTLKPFLYQLALDKHYLSAASLLDDSPLDLQTAGGLYAPQNYAKDFKGLVSVRTALASSLNVPAVRAIEMVGASALRDRLYALGMTSLQQDGDYYGASLALGAADIRLIELANAYRALANAGISSPPRFMSNQAKVADKKVLDAASSFIIADILSDRTARARTFGLESVLSTPYWSAVKTGTSKDMRDNWAVGFSHQYTVAVWVGNASGEPMWDVSGMHGAAPVWQALLDRVQTGIKSSLPPTPPAGVTQRSIRYKGNIEASRKEWFLAGTERDVIVAETNPTQNQAPGIIAPLDGSIFALDPDVPPANQRLVFRSRGVKAAQWWLDGKNIGTGVTQNWFPWPGRHQLELRDSKGLLLERVKFEVRGATVREKNIRNRN</sequence>
<dbReference type="SUPFAM" id="SSF56601">
    <property type="entry name" value="beta-lactamase/transpeptidase-like"/>
    <property type="match status" value="1"/>
</dbReference>
<dbReference type="NCBIfam" id="TIGR02073">
    <property type="entry name" value="PBP_1c"/>
    <property type="match status" value="1"/>
</dbReference>
<keyword evidence="6" id="KW-0645">Protease</keyword>
<dbReference type="EC" id="2.4.99.28" evidence="11"/>
<dbReference type="GO" id="GO:0004180">
    <property type="term" value="F:carboxypeptidase activity"/>
    <property type="evidence" value="ECO:0007669"/>
    <property type="project" value="UniProtKB-KW"/>
</dbReference>
<evidence type="ECO:0000259" key="15">
    <source>
        <dbReference type="Pfam" id="PF00912"/>
    </source>
</evidence>
<comment type="similarity">
    <text evidence="3">In the C-terminal section; belongs to the transpeptidase family.</text>
</comment>
<dbReference type="GO" id="GO:0030288">
    <property type="term" value="C:outer membrane-bounded periplasmic space"/>
    <property type="evidence" value="ECO:0007669"/>
    <property type="project" value="TreeGrafter"/>
</dbReference>
<dbReference type="GO" id="GO:0009252">
    <property type="term" value="P:peptidoglycan biosynthetic process"/>
    <property type="evidence" value="ECO:0007669"/>
    <property type="project" value="UniProtKB-UniPathway"/>
</dbReference>
<dbReference type="KEGG" id="chiz:HQ393_07065"/>
<keyword evidence="13" id="KW-0732">Signal</keyword>
<dbReference type="GO" id="GO:0006508">
    <property type="term" value="P:proteolysis"/>
    <property type="evidence" value="ECO:0007669"/>
    <property type="project" value="UniProtKB-KW"/>
</dbReference>
<keyword evidence="18" id="KW-1185">Reference proteome</keyword>
<feature type="domain" description="Glycosyl transferase family 51" evidence="15">
    <location>
        <begin position="64"/>
        <end position="229"/>
    </location>
</feature>
<reference evidence="17 18" key="1">
    <citation type="submission" date="2020-07" db="EMBL/GenBank/DDBJ databases">
        <title>Complete genome sequence of Chitinibacter sp. 2T18.</title>
        <authorList>
            <person name="Bae J.-W."/>
            <person name="Choi J.-W."/>
        </authorList>
    </citation>
    <scope>NUCLEOTIDE SEQUENCE [LARGE SCALE GENOMIC DNA]</scope>
    <source>
        <strain evidence="17 18">2T18</strain>
    </source>
</reference>
<keyword evidence="9" id="KW-0378">Hydrolase</keyword>
<keyword evidence="10" id="KW-0511">Multifunctional enzyme</keyword>
<dbReference type="InterPro" id="IPR012338">
    <property type="entry name" value="Beta-lactam/transpept-like"/>
</dbReference>
<comment type="subcellular location">
    <subcellularLocation>
        <location evidence="1">Cell inner membrane</location>
        <topology evidence="1">Single-pass membrane protein</topology>
    </subcellularLocation>
</comment>
<dbReference type="Proteomes" id="UP000509597">
    <property type="component" value="Chromosome"/>
</dbReference>
<evidence type="ECO:0000256" key="4">
    <source>
        <dbReference type="ARBA" id="ARBA00007739"/>
    </source>
</evidence>
<dbReference type="InterPro" id="IPR001264">
    <property type="entry name" value="Glyco_trans_51"/>
</dbReference>
<protein>
    <recommendedName>
        <fullName evidence="11">peptidoglycan glycosyltransferase</fullName>
        <ecNumber evidence="11">2.4.99.28</ecNumber>
    </recommendedName>
</protein>
<evidence type="ECO:0000256" key="10">
    <source>
        <dbReference type="ARBA" id="ARBA00023268"/>
    </source>
</evidence>
<dbReference type="EMBL" id="CP058627">
    <property type="protein sequence ID" value="QLG88039.1"/>
    <property type="molecule type" value="Genomic_DNA"/>
</dbReference>
<dbReference type="GO" id="GO:0008658">
    <property type="term" value="F:penicillin binding"/>
    <property type="evidence" value="ECO:0007669"/>
    <property type="project" value="InterPro"/>
</dbReference>
<feature type="domain" description="Penicillin-binding C-terminal" evidence="16">
    <location>
        <begin position="633"/>
        <end position="715"/>
    </location>
</feature>
<evidence type="ECO:0000259" key="16">
    <source>
        <dbReference type="Pfam" id="PF06832"/>
    </source>
</evidence>
<feature type="chain" id="PRO_5028829552" description="peptidoglycan glycosyltransferase" evidence="13">
    <location>
        <begin position="28"/>
        <end position="731"/>
    </location>
</feature>
<dbReference type="AlphaFoldDB" id="A0A7H9BHM1"/>
<gene>
    <name evidence="17" type="primary">pbpC</name>
    <name evidence="17" type="ORF">HQ393_07065</name>
</gene>
<organism evidence="17 18">
    <name type="scientific">Chitinibacter bivalviorum</name>
    <dbReference type="NCBI Taxonomy" id="2739434"/>
    <lineage>
        <taxon>Bacteria</taxon>
        <taxon>Pseudomonadati</taxon>
        <taxon>Pseudomonadota</taxon>
        <taxon>Betaproteobacteria</taxon>
        <taxon>Neisseriales</taxon>
        <taxon>Chitinibacteraceae</taxon>
        <taxon>Chitinibacter</taxon>
    </lineage>
</organism>
<dbReference type="InterPro" id="IPR023346">
    <property type="entry name" value="Lysozyme-like_dom_sf"/>
</dbReference>
<dbReference type="PANTHER" id="PTHR32282:SF15">
    <property type="entry name" value="PENICILLIN-BINDING PROTEIN 1C"/>
    <property type="match status" value="1"/>
</dbReference>
<dbReference type="Gene3D" id="3.40.710.10">
    <property type="entry name" value="DD-peptidase/beta-lactamase superfamily"/>
    <property type="match status" value="1"/>
</dbReference>
<dbReference type="PANTHER" id="PTHR32282">
    <property type="entry name" value="BINDING PROTEIN TRANSPEPTIDASE, PUTATIVE-RELATED"/>
    <property type="match status" value="1"/>
</dbReference>
<evidence type="ECO:0000256" key="12">
    <source>
        <dbReference type="ARBA" id="ARBA00049902"/>
    </source>
</evidence>
<evidence type="ECO:0000259" key="14">
    <source>
        <dbReference type="Pfam" id="PF00905"/>
    </source>
</evidence>
<dbReference type="InterPro" id="IPR050396">
    <property type="entry name" value="Glycosyltr_51/Transpeptidase"/>
</dbReference>
<dbReference type="InterPro" id="IPR001460">
    <property type="entry name" value="PCN-bd_Tpept"/>
</dbReference>
<feature type="signal peptide" evidence="13">
    <location>
        <begin position="1"/>
        <end position="27"/>
    </location>
</feature>
<dbReference type="SUPFAM" id="SSF53955">
    <property type="entry name" value="Lysozyme-like"/>
    <property type="match status" value="1"/>
</dbReference>
<accession>A0A7H9BHM1</accession>
<dbReference type="RefSeq" id="WP_179358118.1">
    <property type="nucleotide sequence ID" value="NZ_CP058627.1"/>
</dbReference>
<dbReference type="Pfam" id="PF06832">
    <property type="entry name" value="BiPBP_C"/>
    <property type="match status" value="1"/>
</dbReference>
<dbReference type="InterPro" id="IPR011815">
    <property type="entry name" value="PBP_1c"/>
</dbReference>
<keyword evidence="7" id="KW-0328">Glycosyltransferase</keyword>
<evidence type="ECO:0000256" key="8">
    <source>
        <dbReference type="ARBA" id="ARBA00022679"/>
    </source>
</evidence>
<dbReference type="GO" id="GO:0008955">
    <property type="term" value="F:peptidoglycan glycosyltransferase activity"/>
    <property type="evidence" value="ECO:0007669"/>
    <property type="project" value="UniProtKB-EC"/>
</dbReference>
<evidence type="ECO:0000256" key="9">
    <source>
        <dbReference type="ARBA" id="ARBA00022801"/>
    </source>
</evidence>
<evidence type="ECO:0000256" key="13">
    <source>
        <dbReference type="SAM" id="SignalP"/>
    </source>
</evidence>
<evidence type="ECO:0000313" key="18">
    <source>
        <dbReference type="Proteomes" id="UP000509597"/>
    </source>
</evidence>
<evidence type="ECO:0000256" key="5">
    <source>
        <dbReference type="ARBA" id="ARBA00022645"/>
    </source>
</evidence>
<proteinExistence type="inferred from homology"/>
<evidence type="ECO:0000256" key="1">
    <source>
        <dbReference type="ARBA" id="ARBA00004377"/>
    </source>
</evidence>
<evidence type="ECO:0000256" key="7">
    <source>
        <dbReference type="ARBA" id="ARBA00022676"/>
    </source>
</evidence>
<keyword evidence="8" id="KW-0808">Transferase</keyword>
<dbReference type="InterPro" id="IPR036950">
    <property type="entry name" value="PBP_transglycosylase"/>
</dbReference>
<feature type="domain" description="Penicillin-binding protein transpeptidase" evidence="14">
    <location>
        <begin position="313"/>
        <end position="558"/>
    </location>
</feature>
<dbReference type="UniPathway" id="UPA00219"/>
<evidence type="ECO:0000256" key="3">
    <source>
        <dbReference type="ARBA" id="ARBA00007090"/>
    </source>
</evidence>
<evidence type="ECO:0000256" key="11">
    <source>
        <dbReference type="ARBA" id="ARBA00044770"/>
    </source>
</evidence>
<dbReference type="GO" id="GO:0005886">
    <property type="term" value="C:plasma membrane"/>
    <property type="evidence" value="ECO:0007669"/>
    <property type="project" value="UniProtKB-SubCell"/>
</dbReference>
<evidence type="ECO:0000256" key="2">
    <source>
        <dbReference type="ARBA" id="ARBA00004752"/>
    </source>
</evidence>
<comment type="similarity">
    <text evidence="4">In the N-terminal section; belongs to the glycosyltransferase 51 family.</text>
</comment>
<comment type="catalytic activity">
    <reaction evidence="12">
        <text>[GlcNAc-(1-&gt;4)-Mur2Ac(oyl-L-Ala-gamma-D-Glu-L-Lys-D-Ala-D-Ala)](n)-di-trans,octa-cis-undecaprenyl diphosphate + beta-D-GlcNAc-(1-&gt;4)-Mur2Ac(oyl-L-Ala-gamma-D-Glu-L-Lys-D-Ala-D-Ala)-di-trans,octa-cis-undecaprenyl diphosphate = [GlcNAc-(1-&gt;4)-Mur2Ac(oyl-L-Ala-gamma-D-Glu-L-Lys-D-Ala-D-Ala)](n+1)-di-trans,octa-cis-undecaprenyl diphosphate + di-trans,octa-cis-undecaprenyl diphosphate + H(+)</text>
        <dbReference type="Rhea" id="RHEA:23708"/>
        <dbReference type="Rhea" id="RHEA-COMP:9602"/>
        <dbReference type="Rhea" id="RHEA-COMP:9603"/>
        <dbReference type="ChEBI" id="CHEBI:15378"/>
        <dbReference type="ChEBI" id="CHEBI:58405"/>
        <dbReference type="ChEBI" id="CHEBI:60033"/>
        <dbReference type="ChEBI" id="CHEBI:78435"/>
        <dbReference type="EC" id="2.4.99.28"/>
    </reaction>
</comment>
<evidence type="ECO:0000313" key="17">
    <source>
        <dbReference type="EMBL" id="QLG88039.1"/>
    </source>
</evidence>
<dbReference type="Pfam" id="PF00912">
    <property type="entry name" value="Transgly"/>
    <property type="match status" value="1"/>
</dbReference>
<name>A0A7H9BHM1_9NEIS</name>
<evidence type="ECO:0000256" key="6">
    <source>
        <dbReference type="ARBA" id="ARBA00022670"/>
    </source>
</evidence>
<dbReference type="Gene3D" id="1.10.3810.10">
    <property type="entry name" value="Biosynthetic peptidoglycan transglycosylase-like"/>
    <property type="match status" value="1"/>
</dbReference>
<keyword evidence="5" id="KW-0121">Carboxypeptidase</keyword>
<dbReference type="InterPro" id="IPR009647">
    <property type="entry name" value="PBP_C"/>
</dbReference>